<gene>
    <name evidence="6" type="primary">ntcA</name>
    <name evidence="6" type="ORF">CLTEP_10490</name>
</gene>
<dbReference type="SUPFAM" id="SSF46785">
    <property type="entry name" value="Winged helix' DNA-binding domain"/>
    <property type="match status" value="1"/>
</dbReference>
<accession>A0A151B593</accession>
<evidence type="ECO:0000313" key="7">
    <source>
        <dbReference type="Proteomes" id="UP000075531"/>
    </source>
</evidence>
<dbReference type="RefSeq" id="WP_066823587.1">
    <property type="nucleotide sequence ID" value="NZ_LTBA01000007.1"/>
</dbReference>
<dbReference type="SMART" id="SM00100">
    <property type="entry name" value="cNMP"/>
    <property type="match status" value="1"/>
</dbReference>
<evidence type="ECO:0000313" key="6">
    <source>
        <dbReference type="EMBL" id="KYH35056.1"/>
    </source>
</evidence>
<dbReference type="PATRIC" id="fig|1121338.3.peg.1081"/>
<dbReference type="InterPro" id="IPR036390">
    <property type="entry name" value="WH_DNA-bd_sf"/>
</dbReference>
<dbReference type="Proteomes" id="UP000075531">
    <property type="component" value="Unassembled WGS sequence"/>
</dbReference>
<dbReference type="Gene3D" id="2.60.120.10">
    <property type="entry name" value="Jelly Rolls"/>
    <property type="match status" value="1"/>
</dbReference>
<dbReference type="CDD" id="cd00038">
    <property type="entry name" value="CAP_ED"/>
    <property type="match status" value="1"/>
</dbReference>
<dbReference type="PROSITE" id="PS51063">
    <property type="entry name" value="HTH_CRP_2"/>
    <property type="match status" value="1"/>
</dbReference>
<dbReference type="SMART" id="SM00419">
    <property type="entry name" value="HTH_CRP"/>
    <property type="match status" value="1"/>
</dbReference>
<dbReference type="EMBL" id="LTBA01000007">
    <property type="protein sequence ID" value="KYH35056.1"/>
    <property type="molecule type" value="Genomic_DNA"/>
</dbReference>
<evidence type="ECO:0000259" key="4">
    <source>
        <dbReference type="PROSITE" id="PS50042"/>
    </source>
</evidence>
<name>A0A151B593_9CLOT</name>
<dbReference type="STRING" id="1121338.CLTEP_10490"/>
<keyword evidence="1" id="KW-0805">Transcription regulation</keyword>
<feature type="domain" description="HTH crp-type" evidence="5">
    <location>
        <begin position="152"/>
        <end position="220"/>
    </location>
</feature>
<sequence>MIIKKYIELLRLGDLFKDFSHEELAELFNERNHRVQKYNKKSIIYFENEKCIFFDIILEGSVVVQKIDEDGNVLTIEEFYSGDSIGGNILFSNSSTYPMSILAKSNVTILHIKKEFVLELCQINKEFLNEFLKCISDKALILTQKIKTISKKSIRESIIDFLNIEYYYQKNRRIELEISKKELAERLGVQRTSLSRELNKMKKDGLILYDKNSITIVDPKIIKKNY</sequence>
<evidence type="ECO:0000256" key="1">
    <source>
        <dbReference type="ARBA" id="ARBA00023015"/>
    </source>
</evidence>
<dbReference type="Pfam" id="PF13545">
    <property type="entry name" value="HTH_Crp_2"/>
    <property type="match status" value="1"/>
</dbReference>
<dbReference type="PANTHER" id="PTHR24567:SF58">
    <property type="entry name" value="CYCLIC AMP-BINDING REGULATORY PROTEIN"/>
    <property type="match status" value="1"/>
</dbReference>
<dbReference type="InterPro" id="IPR012318">
    <property type="entry name" value="HTH_CRP"/>
</dbReference>
<dbReference type="SUPFAM" id="SSF51206">
    <property type="entry name" value="cAMP-binding domain-like"/>
    <property type="match status" value="1"/>
</dbReference>
<keyword evidence="7" id="KW-1185">Reference proteome</keyword>
<evidence type="ECO:0000259" key="5">
    <source>
        <dbReference type="PROSITE" id="PS51063"/>
    </source>
</evidence>
<comment type="caution">
    <text evidence="6">The sequence shown here is derived from an EMBL/GenBank/DDBJ whole genome shotgun (WGS) entry which is preliminary data.</text>
</comment>
<dbReference type="AlphaFoldDB" id="A0A151B593"/>
<dbReference type="PROSITE" id="PS50042">
    <property type="entry name" value="CNMP_BINDING_3"/>
    <property type="match status" value="1"/>
</dbReference>
<dbReference type="InterPro" id="IPR014710">
    <property type="entry name" value="RmlC-like_jellyroll"/>
</dbReference>
<dbReference type="InterPro" id="IPR050397">
    <property type="entry name" value="Env_Response_Regulators"/>
</dbReference>
<dbReference type="GO" id="GO:0003677">
    <property type="term" value="F:DNA binding"/>
    <property type="evidence" value="ECO:0007669"/>
    <property type="project" value="UniProtKB-KW"/>
</dbReference>
<dbReference type="InterPro" id="IPR000595">
    <property type="entry name" value="cNMP-bd_dom"/>
</dbReference>
<keyword evidence="3" id="KW-0804">Transcription</keyword>
<evidence type="ECO:0000256" key="3">
    <source>
        <dbReference type="ARBA" id="ARBA00023163"/>
    </source>
</evidence>
<dbReference type="OrthoDB" id="3176638at2"/>
<protein>
    <submittedName>
        <fullName evidence="6">Global nitrogen regulator</fullName>
    </submittedName>
</protein>
<reference evidence="6 7" key="1">
    <citation type="submission" date="2016-02" db="EMBL/GenBank/DDBJ databases">
        <title>Genome sequence of Clostridium tepidiprofundi DSM 19306.</title>
        <authorList>
            <person name="Poehlein A."/>
            <person name="Daniel R."/>
        </authorList>
    </citation>
    <scope>NUCLEOTIDE SEQUENCE [LARGE SCALE GENOMIC DNA]</scope>
    <source>
        <strain evidence="6 7">DSM 19306</strain>
    </source>
</reference>
<dbReference type="PANTHER" id="PTHR24567">
    <property type="entry name" value="CRP FAMILY TRANSCRIPTIONAL REGULATORY PROTEIN"/>
    <property type="match status" value="1"/>
</dbReference>
<proteinExistence type="predicted"/>
<dbReference type="GO" id="GO:0005829">
    <property type="term" value="C:cytosol"/>
    <property type="evidence" value="ECO:0007669"/>
    <property type="project" value="TreeGrafter"/>
</dbReference>
<feature type="domain" description="Cyclic nucleotide-binding" evidence="4">
    <location>
        <begin position="15"/>
        <end position="120"/>
    </location>
</feature>
<dbReference type="Pfam" id="PF00027">
    <property type="entry name" value="cNMP_binding"/>
    <property type="match status" value="1"/>
</dbReference>
<evidence type="ECO:0000256" key="2">
    <source>
        <dbReference type="ARBA" id="ARBA00023125"/>
    </source>
</evidence>
<organism evidence="6 7">
    <name type="scientific">Clostridium tepidiprofundi DSM 19306</name>
    <dbReference type="NCBI Taxonomy" id="1121338"/>
    <lineage>
        <taxon>Bacteria</taxon>
        <taxon>Bacillati</taxon>
        <taxon>Bacillota</taxon>
        <taxon>Clostridia</taxon>
        <taxon>Eubacteriales</taxon>
        <taxon>Clostridiaceae</taxon>
        <taxon>Clostridium</taxon>
    </lineage>
</organism>
<dbReference type="InterPro" id="IPR018490">
    <property type="entry name" value="cNMP-bd_dom_sf"/>
</dbReference>
<dbReference type="GO" id="GO:0003700">
    <property type="term" value="F:DNA-binding transcription factor activity"/>
    <property type="evidence" value="ECO:0007669"/>
    <property type="project" value="TreeGrafter"/>
</dbReference>
<keyword evidence="2" id="KW-0238">DNA-binding</keyword>